<reference evidence="6 7" key="1">
    <citation type="submission" date="2015-07" db="EMBL/GenBank/DDBJ databases">
        <title>Whole genome sequence of Herpetosiphon geysericola DSM 7119.</title>
        <authorList>
            <person name="Hemp J."/>
            <person name="Ward L.M."/>
            <person name="Pace L.A."/>
            <person name="Fischer W.W."/>
        </authorList>
    </citation>
    <scope>NUCLEOTIDE SEQUENCE [LARGE SCALE GENOMIC DNA]</scope>
    <source>
        <strain evidence="6 7">DSM 7119</strain>
    </source>
</reference>
<dbReference type="Proteomes" id="UP000050277">
    <property type="component" value="Unassembled WGS sequence"/>
</dbReference>
<keyword evidence="5" id="KW-0699">rRNA-binding</keyword>
<dbReference type="PROSITE" id="PS01109">
    <property type="entry name" value="RIBOSOMAL_L10"/>
    <property type="match status" value="1"/>
</dbReference>
<dbReference type="HAMAP" id="MF_00362">
    <property type="entry name" value="Ribosomal_uL10"/>
    <property type="match status" value="1"/>
</dbReference>
<evidence type="ECO:0000256" key="1">
    <source>
        <dbReference type="ARBA" id="ARBA00008889"/>
    </source>
</evidence>
<evidence type="ECO:0000256" key="3">
    <source>
        <dbReference type="ARBA" id="ARBA00023274"/>
    </source>
</evidence>
<dbReference type="OrthoDB" id="9808307at2"/>
<sequence>MPTQAKVATVAELTERLNRAQMLLVADYRGLTVAELSELRKKVREKGGEVIIAKNTLTRLAAREAGKTDIEEFLGGPTALAFSYDDIPGVAKAIDDFFKASKKDIKIKGGLVGTSKITGADVERVAKMPTRDDSLAKILGGINAPASRIVGGLKGVMRNIAYILGAHAQKGAEG</sequence>
<keyword evidence="5" id="KW-0694">RNA-binding</keyword>
<evidence type="ECO:0000256" key="2">
    <source>
        <dbReference type="ARBA" id="ARBA00022980"/>
    </source>
</evidence>
<dbReference type="AlphaFoldDB" id="A0A0P6XY26"/>
<dbReference type="InterPro" id="IPR002363">
    <property type="entry name" value="Ribosomal_uL10_CS_bac"/>
</dbReference>
<dbReference type="GO" id="GO:0070180">
    <property type="term" value="F:large ribosomal subunit rRNA binding"/>
    <property type="evidence" value="ECO:0007669"/>
    <property type="project" value="UniProtKB-UniRule"/>
</dbReference>
<comment type="function">
    <text evidence="5">Forms part of the ribosomal stalk, playing a central role in the interaction of the ribosome with GTP-bound translation factors.</text>
</comment>
<dbReference type="EMBL" id="LGKP01000035">
    <property type="protein sequence ID" value="KPL81441.1"/>
    <property type="molecule type" value="Genomic_DNA"/>
</dbReference>
<dbReference type="InterPro" id="IPR001790">
    <property type="entry name" value="Ribosomal_uL10"/>
</dbReference>
<dbReference type="STRING" id="70996.SE18_22680"/>
<comment type="similarity">
    <text evidence="1 5">Belongs to the universal ribosomal protein uL10 family.</text>
</comment>
<dbReference type="InterPro" id="IPR043141">
    <property type="entry name" value="Ribosomal_uL10-like_sf"/>
</dbReference>
<protein>
    <recommendedName>
        <fullName evidence="4 5">Large ribosomal subunit protein uL10</fullName>
    </recommendedName>
</protein>
<dbReference type="InterPro" id="IPR022973">
    <property type="entry name" value="Ribosomal_uL10_bac"/>
</dbReference>
<dbReference type="GO" id="GO:0015934">
    <property type="term" value="C:large ribosomal subunit"/>
    <property type="evidence" value="ECO:0007669"/>
    <property type="project" value="InterPro"/>
</dbReference>
<dbReference type="CDD" id="cd05797">
    <property type="entry name" value="Ribosomal_L10"/>
    <property type="match status" value="1"/>
</dbReference>
<dbReference type="GO" id="GO:0006412">
    <property type="term" value="P:translation"/>
    <property type="evidence" value="ECO:0007669"/>
    <property type="project" value="UniProtKB-UniRule"/>
</dbReference>
<evidence type="ECO:0000256" key="4">
    <source>
        <dbReference type="ARBA" id="ARBA00035202"/>
    </source>
</evidence>
<name>A0A0P6XY26_9CHLR</name>
<keyword evidence="3 5" id="KW-0687">Ribonucleoprotein</keyword>
<proteinExistence type="inferred from homology"/>
<comment type="subunit">
    <text evidence="5">Part of the ribosomal stalk of the 50S ribosomal subunit. The N-terminus interacts with L11 and the large rRNA to form the base of the stalk. The C-terminus forms an elongated spine to which L12 dimers bind in a sequential fashion forming a multimeric L10(L12)X complex.</text>
</comment>
<comment type="caution">
    <text evidence="6">The sequence shown here is derived from an EMBL/GenBank/DDBJ whole genome shotgun (WGS) entry which is preliminary data.</text>
</comment>
<dbReference type="InterPro" id="IPR047865">
    <property type="entry name" value="Ribosomal_uL10_bac_type"/>
</dbReference>
<accession>A0A0P6XY26</accession>
<dbReference type="GO" id="GO:0003735">
    <property type="term" value="F:structural constituent of ribosome"/>
    <property type="evidence" value="ECO:0007669"/>
    <property type="project" value="InterPro"/>
</dbReference>
<dbReference type="SUPFAM" id="SSF160369">
    <property type="entry name" value="Ribosomal protein L10-like"/>
    <property type="match status" value="1"/>
</dbReference>
<dbReference type="NCBIfam" id="NF000955">
    <property type="entry name" value="PRK00099.1-1"/>
    <property type="match status" value="1"/>
</dbReference>
<evidence type="ECO:0000256" key="5">
    <source>
        <dbReference type="HAMAP-Rule" id="MF_00362"/>
    </source>
</evidence>
<dbReference type="Pfam" id="PF00466">
    <property type="entry name" value="Ribosomal_L10"/>
    <property type="match status" value="1"/>
</dbReference>
<evidence type="ECO:0000313" key="7">
    <source>
        <dbReference type="Proteomes" id="UP000050277"/>
    </source>
</evidence>
<organism evidence="6 7">
    <name type="scientific">Herpetosiphon geysericola</name>
    <dbReference type="NCBI Taxonomy" id="70996"/>
    <lineage>
        <taxon>Bacteria</taxon>
        <taxon>Bacillati</taxon>
        <taxon>Chloroflexota</taxon>
        <taxon>Chloroflexia</taxon>
        <taxon>Herpetosiphonales</taxon>
        <taxon>Herpetosiphonaceae</taxon>
        <taxon>Herpetosiphon</taxon>
    </lineage>
</organism>
<dbReference type="Gene3D" id="3.30.70.1730">
    <property type="match status" value="1"/>
</dbReference>
<dbReference type="PANTHER" id="PTHR11560">
    <property type="entry name" value="39S RIBOSOMAL PROTEIN L10, MITOCHONDRIAL"/>
    <property type="match status" value="1"/>
</dbReference>
<dbReference type="PATRIC" id="fig|70996.4.peg.2357"/>
<dbReference type="Gene3D" id="6.10.250.290">
    <property type="match status" value="1"/>
</dbReference>
<dbReference type="RefSeq" id="WP_054536739.1">
    <property type="nucleotide sequence ID" value="NZ_LGKP01000035.1"/>
</dbReference>
<gene>
    <name evidence="5" type="primary">rplJ</name>
    <name evidence="6" type="ORF">SE18_22680</name>
</gene>
<evidence type="ECO:0000313" key="6">
    <source>
        <dbReference type="EMBL" id="KPL81441.1"/>
    </source>
</evidence>
<keyword evidence="2 5" id="KW-0689">Ribosomal protein</keyword>
<keyword evidence="7" id="KW-1185">Reference proteome</keyword>